<evidence type="ECO:0000313" key="6">
    <source>
        <dbReference type="Proteomes" id="UP001286313"/>
    </source>
</evidence>
<feature type="domain" description="Fibronectin type-III" evidence="4">
    <location>
        <begin position="281"/>
        <end position="374"/>
    </location>
</feature>
<dbReference type="PANTHER" id="PTHR46708">
    <property type="entry name" value="TENASCIN"/>
    <property type="match status" value="1"/>
</dbReference>
<comment type="caution">
    <text evidence="5">The sequence shown here is derived from an EMBL/GenBank/DDBJ whole genome shotgun (WGS) entry which is preliminary data.</text>
</comment>
<dbReference type="PROSITE" id="PS50853">
    <property type="entry name" value="FN3"/>
    <property type="match status" value="1"/>
</dbReference>
<feature type="region of interest" description="Disordered" evidence="2">
    <location>
        <begin position="508"/>
        <end position="533"/>
    </location>
</feature>
<dbReference type="SUPFAM" id="SSF49265">
    <property type="entry name" value="Fibronectin type III"/>
    <property type="match status" value="1"/>
</dbReference>
<dbReference type="InterPro" id="IPR050991">
    <property type="entry name" value="ECM_Regulatory_Proteins"/>
</dbReference>
<dbReference type="Gene3D" id="2.60.40.10">
    <property type="entry name" value="Immunoglobulins"/>
    <property type="match status" value="1"/>
</dbReference>
<gene>
    <name evidence="5" type="ORF">Pcinc_023217</name>
</gene>
<evidence type="ECO:0000256" key="3">
    <source>
        <dbReference type="SAM" id="Phobius"/>
    </source>
</evidence>
<sequence>MNNVFPEVGQKLQETLLTENVLEVSWQRIGLWFGVTNYIVTVDSDQTALCTQDVLCQELWCNFSTLSCGLLSSCSYVFLQVNGSNYSETMERMTGPSSVTNLTVVWEHSDINVWWHNPDTKIDSPCYQNTTITLTYNNTATVTQILPHHQETTQFPSCVYGDASLTLWTQSNVSDSQHQTQYLTYSHNGVKSTVTNLTCHDVGFDGIVASWDYHAVCPEVTNFLINMDYQEDVLANLSTIDITVTHLEHDKYYSMTIKTVDNKGRVFGSSPWASCRTYTTVIRNLEVTVISSTELDVNWDPPQFVDEVPYYLVRIDGNNYFNNINTHNTSLRLSNLREMTEFTVCVTVAGYNHKICDVATTLPSSPYGITVVETGKEYLSVSWMYDYNWSGQQFKVMWGSDLQYSNFTKARWYYITGYNTVDEVVKVCVAAMHENLISLNSCAGDAPPYSSTLAPPITGKSMTWLYVTLGIFGSLVIVLVVVVVGYRNGQQHETQAGAGRRHERALARSRAQGQDNPNPIPLSLYYNKTSPQI</sequence>
<dbReference type="CDD" id="cd00063">
    <property type="entry name" value="FN3"/>
    <property type="match status" value="1"/>
</dbReference>
<proteinExistence type="predicted"/>
<evidence type="ECO:0000256" key="2">
    <source>
        <dbReference type="SAM" id="MobiDB-lite"/>
    </source>
</evidence>
<dbReference type="PANTHER" id="PTHR46708:SF2">
    <property type="entry name" value="FIBRONECTIN TYPE-III DOMAIN-CONTAINING PROTEIN"/>
    <property type="match status" value="1"/>
</dbReference>
<evidence type="ECO:0000313" key="5">
    <source>
        <dbReference type="EMBL" id="KAK3871659.1"/>
    </source>
</evidence>
<dbReference type="AlphaFoldDB" id="A0AAE1KET2"/>
<keyword evidence="6" id="KW-1185">Reference proteome</keyword>
<name>A0AAE1KET2_PETCI</name>
<dbReference type="Pfam" id="PF00041">
    <property type="entry name" value="fn3"/>
    <property type="match status" value="1"/>
</dbReference>
<reference evidence="5" key="1">
    <citation type="submission" date="2023-10" db="EMBL/GenBank/DDBJ databases">
        <title>Genome assemblies of two species of porcelain crab, Petrolisthes cinctipes and Petrolisthes manimaculis (Anomura: Porcellanidae).</title>
        <authorList>
            <person name="Angst P."/>
        </authorList>
    </citation>
    <scope>NUCLEOTIDE SEQUENCE</scope>
    <source>
        <strain evidence="5">PB745_01</strain>
        <tissue evidence="5">Gill</tissue>
    </source>
</reference>
<dbReference type="SMART" id="SM00060">
    <property type="entry name" value="FN3"/>
    <property type="match status" value="2"/>
</dbReference>
<keyword evidence="3" id="KW-0472">Membrane</keyword>
<evidence type="ECO:0000259" key="4">
    <source>
        <dbReference type="PROSITE" id="PS50853"/>
    </source>
</evidence>
<dbReference type="EMBL" id="JAWQEG010002486">
    <property type="protein sequence ID" value="KAK3871659.1"/>
    <property type="molecule type" value="Genomic_DNA"/>
</dbReference>
<keyword evidence="3" id="KW-1133">Transmembrane helix</keyword>
<organism evidence="5 6">
    <name type="scientific">Petrolisthes cinctipes</name>
    <name type="common">Flat porcelain crab</name>
    <dbReference type="NCBI Taxonomy" id="88211"/>
    <lineage>
        <taxon>Eukaryota</taxon>
        <taxon>Metazoa</taxon>
        <taxon>Ecdysozoa</taxon>
        <taxon>Arthropoda</taxon>
        <taxon>Crustacea</taxon>
        <taxon>Multicrustacea</taxon>
        <taxon>Malacostraca</taxon>
        <taxon>Eumalacostraca</taxon>
        <taxon>Eucarida</taxon>
        <taxon>Decapoda</taxon>
        <taxon>Pleocyemata</taxon>
        <taxon>Anomura</taxon>
        <taxon>Galatheoidea</taxon>
        <taxon>Porcellanidae</taxon>
        <taxon>Petrolisthes</taxon>
    </lineage>
</organism>
<protein>
    <recommendedName>
        <fullName evidence="4">Fibronectin type-III domain-containing protein</fullName>
    </recommendedName>
</protein>
<evidence type="ECO:0000256" key="1">
    <source>
        <dbReference type="ARBA" id="ARBA00022737"/>
    </source>
</evidence>
<keyword evidence="1" id="KW-0677">Repeat</keyword>
<feature type="transmembrane region" description="Helical" evidence="3">
    <location>
        <begin position="464"/>
        <end position="486"/>
    </location>
</feature>
<dbReference type="InterPro" id="IPR013783">
    <property type="entry name" value="Ig-like_fold"/>
</dbReference>
<dbReference type="InterPro" id="IPR003961">
    <property type="entry name" value="FN3_dom"/>
</dbReference>
<dbReference type="InterPro" id="IPR036116">
    <property type="entry name" value="FN3_sf"/>
</dbReference>
<dbReference type="Proteomes" id="UP001286313">
    <property type="component" value="Unassembled WGS sequence"/>
</dbReference>
<keyword evidence="3" id="KW-0812">Transmembrane</keyword>
<accession>A0AAE1KET2</accession>